<dbReference type="Pfam" id="PF09837">
    <property type="entry name" value="DUF2064"/>
    <property type="match status" value="1"/>
</dbReference>
<dbReference type="NCBIfam" id="TIGR04282">
    <property type="entry name" value="glyco_like_cofC"/>
    <property type="match status" value="1"/>
</dbReference>
<dbReference type="RefSeq" id="WP_090246831.1">
    <property type="nucleotide sequence ID" value="NZ_FPAS01000001.1"/>
</dbReference>
<name>A0A1I6YHT5_9FLAO</name>
<sequence>MRKNSVLLLFTKNVEKGKVKTRLASTVGDDKALEIYEQLLDYTISITDKLPFPKHVYYAWKIEGEDRWSKEGFEKKLQAEGDLGDKMKHAFQQSFDQGISKVIIIGTDCAEINEKDILEAEALLNDNDVVIGPALDGGYYLLAMRKMINCVFENKPWSTETLFDLTLEELQQKDISFALLKPKSDIDYEEDWMRPNYINGELTV</sequence>
<keyword evidence="2" id="KW-1185">Reference proteome</keyword>
<dbReference type="SUPFAM" id="SSF53448">
    <property type="entry name" value="Nucleotide-diphospho-sugar transferases"/>
    <property type="match status" value="1"/>
</dbReference>
<dbReference type="InterPro" id="IPR029044">
    <property type="entry name" value="Nucleotide-diphossugar_trans"/>
</dbReference>
<gene>
    <name evidence="1" type="ORF">SAMN05216474_0910</name>
</gene>
<dbReference type="STRING" id="477690.SAMN05216474_0910"/>
<evidence type="ECO:0000313" key="1">
    <source>
        <dbReference type="EMBL" id="SFT50065.1"/>
    </source>
</evidence>
<dbReference type="PANTHER" id="PTHR36529">
    <property type="entry name" value="SLL1095 PROTEIN"/>
    <property type="match status" value="1"/>
</dbReference>
<evidence type="ECO:0008006" key="3">
    <source>
        <dbReference type="Google" id="ProtNLM"/>
    </source>
</evidence>
<dbReference type="OrthoDB" id="9798250at2"/>
<evidence type="ECO:0000313" key="2">
    <source>
        <dbReference type="Proteomes" id="UP000236454"/>
    </source>
</evidence>
<organism evidence="1 2">
    <name type="scientific">Lishizhenia tianjinensis</name>
    <dbReference type="NCBI Taxonomy" id="477690"/>
    <lineage>
        <taxon>Bacteria</taxon>
        <taxon>Pseudomonadati</taxon>
        <taxon>Bacteroidota</taxon>
        <taxon>Flavobacteriia</taxon>
        <taxon>Flavobacteriales</taxon>
        <taxon>Crocinitomicaceae</taxon>
        <taxon>Lishizhenia</taxon>
    </lineage>
</organism>
<dbReference type="PANTHER" id="PTHR36529:SF1">
    <property type="entry name" value="GLYCOSYLTRANSFERASE"/>
    <property type="match status" value="1"/>
</dbReference>
<reference evidence="1 2" key="1">
    <citation type="submission" date="2016-10" db="EMBL/GenBank/DDBJ databases">
        <authorList>
            <person name="de Groot N.N."/>
        </authorList>
    </citation>
    <scope>NUCLEOTIDE SEQUENCE [LARGE SCALE GENOMIC DNA]</scope>
    <source>
        <strain evidence="1 2">CGMCC 1.7005</strain>
    </source>
</reference>
<dbReference type="Proteomes" id="UP000236454">
    <property type="component" value="Unassembled WGS sequence"/>
</dbReference>
<proteinExistence type="predicted"/>
<protein>
    <recommendedName>
        <fullName evidence="3">Glycosyltransferase</fullName>
    </recommendedName>
</protein>
<dbReference type="EMBL" id="FPAS01000001">
    <property type="protein sequence ID" value="SFT50065.1"/>
    <property type="molecule type" value="Genomic_DNA"/>
</dbReference>
<dbReference type="Gene3D" id="3.90.550.10">
    <property type="entry name" value="Spore Coat Polysaccharide Biosynthesis Protein SpsA, Chain A"/>
    <property type="match status" value="1"/>
</dbReference>
<accession>A0A1I6YHT5</accession>
<dbReference type="AlphaFoldDB" id="A0A1I6YHT5"/>
<dbReference type="InterPro" id="IPR018641">
    <property type="entry name" value="Trfase_1_rSAM/seldom-assoc"/>
</dbReference>